<dbReference type="NCBIfam" id="TIGR03081">
    <property type="entry name" value="metmalonyl_epim"/>
    <property type="match status" value="1"/>
</dbReference>
<dbReference type="Proteomes" id="UP000199086">
    <property type="component" value="Unassembled WGS sequence"/>
</dbReference>
<sequence>MGAMSESSVVSENQDVFLCVDHVGFAVPDMEAAIKLHTEVLGWHVVFRGRNEEQGVEEVMLGTNGHDYTDRDAEIQLLAPLNEDSTIGKWLAKNGGRGGIQQVAYRVADVEKAAEILTSRGVTMLYDAPKHGTYGSRINFCHPKSTGGILLELVERPAEPEGFQPIA</sequence>
<dbReference type="InterPro" id="IPR017515">
    <property type="entry name" value="MeMalonyl-CoA_epimerase"/>
</dbReference>
<evidence type="ECO:0000256" key="2">
    <source>
        <dbReference type="ARBA" id="ARBA00022723"/>
    </source>
</evidence>
<evidence type="ECO:0000256" key="1">
    <source>
        <dbReference type="ARBA" id="ARBA00009308"/>
    </source>
</evidence>
<comment type="similarity">
    <text evidence="1">Belongs to the methylmalonyl-CoA epimerase family.</text>
</comment>
<dbReference type="GO" id="GO:0046491">
    <property type="term" value="P:L-methylmalonyl-CoA metabolic process"/>
    <property type="evidence" value="ECO:0007669"/>
    <property type="project" value="TreeGrafter"/>
</dbReference>
<organism evidence="4 5">
    <name type="scientific">Raineyella antarctica</name>
    <dbReference type="NCBI Taxonomy" id="1577474"/>
    <lineage>
        <taxon>Bacteria</taxon>
        <taxon>Bacillati</taxon>
        <taxon>Actinomycetota</taxon>
        <taxon>Actinomycetes</taxon>
        <taxon>Propionibacteriales</taxon>
        <taxon>Propionibacteriaceae</taxon>
        <taxon>Raineyella</taxon>
    </lineage>
</organism>
<evidence type="ECO:0000313" key="4">
    <source>
        <dbReference type="EMBL" id="SDB85507.1"/>
    </source>
</evidence>
<dbReference type="InterPro" id="IPR051785">
    <property type="entry name" value="MMCE/EMCE_epimerase"/>
</dbReference>
<dbReference type="OrthoDB" id="9788468at2"/>
<dbReference type="InterPro" id="IPR037523">
    <property type="entry name" value="VOC_core"/>
</dbReference>
<dbReference type="PROSITE" id="PS51819">
    <property type="entry name" value="VOC"/>
    <property type="match status" value="1"/>
</dbReference>
<dbReference type="CDD" id="cd07249">
    <property type="entry name" value="MMCE"/>
    <property type="match status" value="1"/>
</dbReference>
<proteinExistence type="inferred from homology"/>
<dbReference type="Pfam" id="PF13669">
    <property type="entry name" value="Glyoxalase_4"/>
    <property type="match status" value="1"/>
</dbReference>
<dbReference type="GO" id="GO:0004493">
    <property type="term" value="F:methylmalonyl-CoA epimerase activity"/>
    <property type="evidence" value="ECO:0007669"/>
    <property type="project" value="TreeGrafter"/>
</dbReference>
<dbReference type="AlphaFoldDB" id="A0A1G6GU25"/>
<dbReference type="EMBL" id="FMYF01000005">
    <property type="protein sequence ID" value="SDB85507.1"/>
    <property type="molecule type" value="Genomic_DNA"/>
</dbReference>
<protein>
    <submittedName>
        <fullName evidence="4">Methylmalonyl-CoA epimerase</fullName>
    </submittedName>
</protein>
<dbReference type="PANTHER" id="PTHR43048:SF3">
    <property type="entry name" value="METHYLMALONYL-COA EPIMERASE, MITOCHONDRIAL"/>
    <property type="match status" value="1"/>
</dbReference>
<accession>A0A1G6GU25</accession>
<dbReference type="InterPro" id="IPR029068">
    <property type="entry name" value="Glyas_Bleomycin-R_OHBP_Dase"/>
</dbReference>
<evidence type="ECO:0000313" key="5">
    <source>
        <dbReference type="Proteomes" id="UP000199086"/>
    </source>
</evidence>
<reference evidence="4 5" key="1">
    <citation type="submission" date="2016-06" db="EMBL/GenBank/DDBJ databases">
        <authorList>
            <person name="Olsen C.W."/>
            <person name="Carey S."/>
            <person name="Hinshaw L."/>
            <person name="Karasin A.I."/>
        </authorList>
    </citation>
    <scope>NUCLEOTIDE SEQUENCE [LARGE SCALE GENOMIC DNA]</scope>
    <source>
        <strain evidence="4 5">LZ-22</strain>
    </source>
</reference>
<dbReference type="SUPFAM" id="SSF54593">
    <property type="entry name" value="Glyoxalase/Bleomycin resistance protein/Dihydroxybiphenyl dioxygenase"/>
    <property type="match status" value="1"/>
</dbReference>
<keyword evidence="5" id="KW-1185">Reference proteome</keyword>
<name>A0A1G6GU25_9ACTN</name>
<dbReference type="STRING" id="1577474.GA0111570_10568"/>
<keyword evidence="2" id="KW-0479">Metal-binding</keyword>
<dbReference type="GO" id="GO:0046872">
    <property type="term" value="F:metal ion binding"/>
    <property type="evidence" value="ECO:0007669"/>
    <property type="project" value="UniProtKB-KW"/>
</dbReference>
<dbReference type="Gene3D" id="3.10.180.10">
    <property type="entry name" value="2,3-Dihydroxybiphenyl 1,2-Dioxygenase, domain 1"/>
    <property type="match status" value="1"/>
</dbReference>
<dbReference type="PANTHER" id="PTHR43048">
    <property type="entry name" value="METHYLMALONYL-COA EPIMERASE"/>
    <property type="match status" value="1"/>
</dbReference>
<feature type="domain" description="VOC" evidence="3">
    <location>
        <begin position="19"/>
        <end position="156"/>
    </location>
</feature>
<gene>
    <name evidence="4" type="ORF">GA0111570_10568</name>
</gene>
<evidence type="ECO:0000259" key="3">
    <source>
        <dbReference type="PROSITE" id="PS51819"/>
    </source>
</evidence>